<protein>
    <submittedName>
        <fullName evidence="1">Uncharacterized protein</fullName>
    </submittedName>
</protein>
<evidence type="ECO:0000313" key="1">
    <source>
        <dbReference type="EMBL" id="GFA08610.1"/>
    </source>
</evidence>
<sequence>MCTQFTSLPKTLAIITTGDEELLPPEGNVISLLLKVRPSNLFFVYDSSCLIMSIDASAGVVLFSFFPFVRWFSKAFTFSFLIPFIRWESCHNFTASSIWFLNWRESLVSYPQSSWKWQYLDMSRDRLLPNIRGGYSKLLVAFSVARISLGLLDRLESSPWLGPRYGKNLSLPFYPWLLSQEDFLDLSKFSLRSLGVSLVATSLASIQV</sequence>
<accession>A0A699J3S5</accession>
<reference evidence="1" key="1">
    <citation type="journal article" date="2019" name="Sci. Rep.">
        <title>Draft genome of Tanacetum cinerariifolium, the natural source of mosquito coil.</title>
        <authorList>
            <person name="Yamashiro T."/>
            <person name="Shiraishi A."/>
            <person name="Satake H."/>
            <person name="Nakayama K."/>
        </authorList>
    </citation>
    <scope>NUCLEOTIDE SEQUENCE</scope>
</reference>
<dbReference type="AlphaFoldDB" id="A0A699J3S5"/>
<name>A0A699J3S5_TANCI</name>
<dbReference type="EMBL" id="BKCJ010366770">
    <property type="protein sequence ID" value="GFA08610.1"/>
    <property type="molecule type" value="Genomic_DNA"/>
</dbReference>
<proteinExistence type="predicted"/>
<gene>
    <name evidence="1" type="ORF">Tci_580582</name>
</gene>
<organism evidence="1">
    <name type="scientific">Tanacetum cinerariifolium</name>
    <name type="common">Dalmatian daisy</name>
    <name type="synonym">Chrysanthemum cinerariifolium</name>
    <dbReference type="NCBI Taxonomy" id="118510"/>
    <lineage>
        <taxon>Eukaryota</taxon>
        <taxon>Viridiplantae</taxon>
        <taxon>Streptophyta</taxon>
        <taxon>Embryophyta</taxon>
        <taxon>Tracheophyta</taxon>
        <taxon>Spermatophyta</taxon>
        <taxon>Magnoliopsida</taxon>
        <taxon>eudicotyledons</taxon>
        <taxon>Gunneridae</taxon>
        <taxon>Pentapetalae</taxon>
        <taxon>asterids</taxon>
        <taxon>campanulids</taxon>
        <taxon>Asterales</taxon>
        <taxon>Asteraceae</taxon>
        <taxon>Asteroideae</taxon>
        <taxon>Anthemideae</taxon>
        <taxon>Anthemidinae</taxon>
        <taxon>Tanacetum</taxon>
    </lineage>
</organism>
<comment type="caution">
    <text evidence="1">The sequence shown here is derived from an EMBL/GenBank/DDBJ whole genome shotgun (WGS) entry which is preliminary data.</text>
</comment>